<evidence type="ECO:0000313" key="14">
    <source>
        <dbReference type="EMBL" id="KIO23891.1"/>
    </source>
</evidence>
<feature type="binding site" evidence="12">
    <location>
        <begin position="150"/>
        <end position="151"/>
    </location>
    <ligand>
        <name>GTP</name>
        <dbReference type="ChEBI" id="CHEBI:37565"/>
    </ligand>
</feature>
<dbReference type="PANTHER" id="PTHR10218:SF369">
    <property type="entry name" value="GUANINE NUCLEOTIDE-BINDING PROTEIN ALPHA-2 SUBUNIT"/>
    <property type="match status" value="1"/>
</dbReference>
<evidence type="ECO:0000256" key="11">
    <source>
        <dbReference type="ARBA" id="ARBA00072426"/>
    </source>
</evidence>
<keyword evidence="8" id="KW-0564">Palmitate</keyword>
<dbReference type="CDD" id="cd00066">
    <property type="entry name" value="G-alpha"/>
    <property type="match status" value="1"/>
</dbReference>
<keyword evidence="6 13" id="KW-0460">Magnesium</keyword>
<keyword evidence="2" id="KW-0519">Myristate</keyword>
<dbReference type="Proteomes" id="UP000054248">
    <property type="component" value="Unassembled WGS sequence"/>
</dbReference>
<dbReference type="OrthoDB" id="5817230at2759"/>
<dbReference type="GO" id="GO:0031683">
    <property type="term" value="F:G-protein beta/gamma-subunit complex binding"/>
    <property type="evidence" value="ECO:0007669"/>
    <property type="project" value="InterPro"/>
</dbReference>
<dbReference type="GO" id="GO:0005525">
    <property type="term" value="F:GTP binding"/>
    <property type="evidence" value="ECO:0007669"/>
    <property type="project" value="UniProtKB-KW"/>
</dbReference>
<evidence type="ECO:0000256" key="3">
    <source>
        <dbReference type="ARBA" id="ARBA00022723"/>
    </source>
</evidence>
<evidence type="ECO:0000256" key="5">
    <source>
        <dbReference type="ARBA" id="ARBA00022801"/>
    </source>
</evidence>
<evidence type="ECO:0000313" key="15">
    <source>
        <dbReference type="Proteomes" id="UP000054248"/>
    </source>
</evidence>
<feature type="binding site" evidence="12">
    <location>
        <begin position="175"/>
        <end position="181"/>
    </location>
    <ligand>
        <name>GTP</name>
        <dbReference type="ChEBI" id="CHEBI:37565"/>
    </ligand>
</feature>
<dbReference type="GO" id="GO:0046872">
    <property type="term" value="F:metal ion binding"/>
    <property type="evidence" value="ECO:0007669"/>
    <property type="project" value="UniProtKB-KW"/>
</dbReference>
<keyword evidence="15" id="KW-1185">Reference proteome</keyword>
<sequence length="349" mass="39359">MGANISTEQRELERSMAIDKQIEADSRRLRSEQKVLLLGTPGSGKSTIMKQMKIIHQNGYTPDELAAFRLDIYQNLVDSAKDVVLALHKLGLECVEEINKTYAAQILEYKVESDPSFRLAPDIANAIDSLWKDPTIAIAVKLCSEFHLPDSASYLFSNVQRIAQKDYLPSERDVLRAKTKTKPAGIMEISLHLAPCSIRIVDVSNQRSERKKWIHCFEAVTSIIFCAGLSDYDQVLLENKEQTRMTESLILFESVPSFSSASVILFSTKIEVLKAKLGKAPLEMYFPEYTGEHDINKAAKFIMSKYMQANRANLRIYSQYIRVLLAATEDTILQNALESTGILRDTKVL</sequence>
<dbReference type="FunFam" id="3.40.50.300:FF:000692">
    <property type="entry name" value="Guanine nucleotide-binding protein subunit alpha"/>
    <property type="match status" value="1"/>
</dbReference>
<evidence type="ECO:0000256" key="9">
    <source>
        <dbReference type="ARBA" id="ARBA00023224"/>
    </source>
</evidence>
<evidence type="ECO:0000256" key="6">
    <source>
        <dbReference type="ARBA" id="ARBA00022842"/>
    </source>
</evidence>
<evidence type="ECO:0000256" key="7">
    <source>
        <dbReference type="ARBA" id="ARBA00023134"/>
    </source>
</evidence>
<reference evidence="15" key="2">
    <citation type="submission" date="2015-01" db="EMBL/GenBank/DDBJ databases">
        <title>Evolutionary Origins and Diversification of the Mycorrhizal Mutualists.</title>
        <authorList>
            <consortium name="DOE Joint Genome Institute"/>
            <consortium name="Mycorrhizal Genomics Consortium"/>
            <person name="Kohler A."/>
            <person name="Kuo A."/>
            <person name="Nagy L.G."/>
            <person name="Floudas D."/>
            <person name="Copeland A."/>
            <person name="Barry K.W."/>
            <person name="Cichocki N."/>
            <person name="Veneault-Fourrey C."/>
            <person name="LaButti K."/>
            <person name="Lindquist E.A."/>
            <person name="Lipzen A."/>
            <person name="Lundell T."/>
            <person name="Morin E."/>
            <person name="Murat C."/>
            <person name="Riley R."/>
            <person name="Ohm R."/>
            <person name="Sun H."/>
            <person name="Tunlid A."/>
            <person name="Henrissat B."/>
            <person name="Grigoriev I.V."/>
            <person name="Hibbett D.S."/>
            <person name="Martin F."/>
        </authorList>
    </citation>
    <scope>NUCLEOTIDE SEQUENCE [LARGE SCALE GENOMIC DNA]</scope>
    <source>
        <strain evidence="15">MUT 4182</strain>
    </source>
</reference>
<gene>
    <name evidence="14" type="ORF">M407DRAFT_15507</name>
</gene>
<feature type="binding site" evidence="13">
    <location>
        <position position="46"/>
    </location>
    <ligand>
        <name>Mg(2+)</name>
        <dbReference type="ChEBI" id="CHEBI:18420"/>
    </ligand>
</feature>
<feature type="binding site" evidence="12">
    <location>
        <begin position="202"/>
        <end position="206"/>
    </location>
    <ligand>
        <name>GTP</name>
        <dbReference type="ChEBI" id="CHEBI:37565"/>
    </ligand>
</feature>
<keyword evidence="3 13" id="KW-0479">Metal-binding</keyword>
<protein>
    <recommendedName>
        <fullName evidence="11">Guanine nucleotide-binding protein subunit alpha</fullName>
    </recommendedName>
</protein>
<keyword evidence="5" id="KW-0378">Hydrolase</keyword>
<dbReference type="STRING" id="1051891.A0A0C3QDX2"/>
<dbReference type="FunFam" id="1.10.400.10:FF:000007">
    <property type="entry name" value="Guanine nucleotide-binding protein subunit alpha"/>
    <property type="match status" value="1"/>
</dbReference>
<dbReference type="SUPFAM" id="SSF52540">
    <property type="entry name" value="P-loop containing nucleoside triphosphate hydrolases"/>
    <property type="match status" value="1"/>
</dbReference>
<evidence type="ECO:0000256" key="4">
    <source>
        <dbReference type="ARBA" id="ARBA00022741"/>
    </source>
</evidence>
<dbReference type="Gene3D" id="1.10.400.10">
    <property type="entry name" value="GI Alpha 1, domain 2-like"/>
    <property type="match status" value="1"/>
</dbReference>
<dbReference type="Pfam" id="PF00503">
    <property type="entry name" value="G-alpha"/>
    <property type="match status" value="1"/>
</dbReference>
<evidence type="ECO:0000256" key="8">
    <source>
        <dbReference type="ARBA" id="ARBA00023139"/>
    </source>
</evidence>
<dbReference type="Gene3D" id="3.40.50.300">
    <property type="entry name" value="P-loop containing nucleotide triphosphate hydrolases"/>
    <property type="match status" value="1"/>
</dbReference>
<comment type="cofactor">
    <cofactor evidence="1">
        <name>Mg(2+)</name>
        <dbReference type="ChEBI" id="CHEBI:18420"/>
    </cofactor>
</comment>
<dbReference type="PANTHER" id="PTHR10218">
    <property type="entry name" value="GTP-BINDING PROTEIN ALPHA SUBUNIT"/>
    <property type="match status" value="1"/>
</dbReference>
<dbReference type="SUPFAM" id="SSF47895">
    <property type="entry name" value="Transducin (alpha subunit), insertion domain"/>
    <property type="match status" value="1"/>
</dbReference>
<evidence type="ECO:0000256" key="12">
    <source>
        <dbReference type="PIRSR" id="PIRSR601019-1"/>
    </source>
</evidence>
<dbReference type="EMBL" id="KN823073">
    <property type="protein sequence ID" value="KIO23891.1"/>
    <property type="molecule type" value="Genomic_DNA"/>
</dbReference>
<dbReference type="AlphaFoldDB" id="A0A0C3QDX2"/>
<reference evidence="14 15" key="1">
    <citation type="submission" date="2014-04" db="EMBL/GenBank/DDBJ databases">
        <authorList>
            <consortium name="DOE Joint Genome Institute"/>
            <person name="Kuo A."/>
            <person name="Girlanda M."/>
            <person name="Perotto S."/>
            <person name="Kohler A."/>
            <person name="Nagy L.G."/>
            <person name="Floudas D."/>
            <person name="Copeland A."/>
            <person name="Barry K.W."/>
            <person name="Cichocki N."/>
            <person name="Veneault-Fourrey C."/>
            <person name="LaButti K."/>
            <person name="Lindquist E.A."/>
            <person name="Lipzen A."/>
            <person name="Lundell T."/>
            <person name="Morin E."/>
            <person name="Murat C."/>
            <person name="Sun H."/>
            <person name="Tunlid A."/>
            <person name="Henrissat B."/>
            <person name="Grigoriev I.V."/>
            <person name="Hibbett D.S."/>
            <person name="Martin F."/>
            <person name="Nordberg H.P."/>
            <person name="Cantor M.N."/>
            <person name="Hua S.X."/>
        </authorList>
    </citation>
    <scope>NUCLEOTIDE SEQUENCE [LARGE SCALE GENOMIC DNA]</scope>
    <source>
        <strain evidence="14 15">MUT 4182</strain>
    </source>
</reference>
<keyword evidence="4 12" id="KW-0547">Nucleotide-binding</keyword>
<evidence type="ECO:0000256" key="1">
    <source>
        <dbReference type="ARBA" id="ARBA00001946"/>
    </source>
</evidence>
<evidence type="ECO:0000256" key="13">
    <source>
        <dbReference type="PIRSR" id="PIRSR601019-2"/>
    </source>
</evidence>
<dbReference type="HOGENOM" id="CLU_014184_6_0_1"/>
<accession>A0A0C3QDX2</accession>
<dbReference type="InterPro" id="IPR001019">
    <property type="entry name" value="Gprotein_alpha_su"/>
</dbReference>
<dbReference type="PRINTS" id="PR00318">
    <property type="entry name" value="GPROTEINA"/>
</dbReference>
<keyword evidence="10" id="KW-0449">Lipoprotein</keyword>
<organism evidence="14 15">
    <name type="scientific">Tulasnella calospora MUT 4182</name>
    <dbReference type="NCBI Taxonomy" id="1051891"/>
    <lineage>
        <taxon>Eukaryota</taxon>
        <taxon>Fungi</taxon>
        <taxon>Dikarya</taxon>
        <taxon>Basidiomycota</taxon>
        <taxon>Agaricomycotina</taxon>
        <taxon>Agaricomycetes</taxon>
        <taxon>Cantharellales</taxon>
        <taxon>Tulasnellaceae</taxon>
        <taxon>Tulasnella</taxon>
    </lineage>
</organism>
<name>A0A0C3QDX2_9AGAM</name>
<evidence type="ECO:0000256" key="2">
    <source>
        <dbReference type="ARBA" id="ARBA00022707"/>
    </source>
</evidence>
<dbReference type="GO" id="GO:0005834">
    <property type="term" value="C:heterotrimeric G-protein complex"/>
    <property type="evidence" value="ECO:0007669"/>
    <property type="project" value="TreeGrafter"/>
</dbReference>
<dbReference type="GO" id="GO:0003924">
    <property type="term" value="F:GTPase activity"/>
    <property type="evidence" value="ECO:0007669"/>
    <property type="project" value="InterPro"/>
</dbReference>
<dbReference type="InterPro" id="IPR011025">
    <property type="entry name" value="GproteinA_insert"/>
</dbReference>
<dbReference type="SMART" id="SM00275">
    <property type="entry name" value="G_alpha"/>
    <property type="match status" value="1"/>
</dbReference>
<keyword evidence="9" id="KW-0807">Transducer</keyword>
<dbReference type="GO" id="GO:0007189">
    <property type="term" value="P:adenylate cyclase-activating G protein-coupled receptor signaling pathway"/>
    <property type="evidence" value="ECO:0007669"/>
    <property type="project" value="TreeGrafter"/>
</dbReference>
<dbReference type="GO" id="GO:0005737">
    <property type="term" value="C:cytoplasm"/>
    <property type="evidence" value="ECO:0007669"/>
    <property type="project" value="TreeGrafter"/>
</dbReference>
<dbReference type="InterPro" id="IPR027417">
    <property type="entry name" value="P-loop_NTPase"/>
</dbReference>
<feature type="binding site" evidence="13">
    <location>
        <position position="181"/>
    </location>
    <ligand>
        <name>Mg(2+)</name>
        <dbReference type="ChEBI" id="CHEBI:18420"/>
    </ligand>
</feature>
<dbReference type="PROSITE" id="PS51882">
    <property type="entry name" value="G_ALPHA"/>
    <property type="match status" value="1"/>
</dbReference>
<dbReference type="GO" id="GO:0001664">
    <property type="term" value="F:G protein-coupled receptor binding"/>
    <property type="evidence" value="ECO:0007669"/>
    <property type="project" value="TreeGrafter"/>
</dbReference>
<keyword evidence="7 12" id="KW-0342">GTP-binding</keyword>
<dbReference type="GO" id="GO:0032502">
    <property type="term" value="P:developmental process"/>
    <property type="evidence" value="ECO:0007669"/>
    <property type="project" value="UniProtKB-ARBA"/>
</dbReference>
<proteinExistence type="predicted"/>
<evidence type="ECO:0000256" key="10">
    <source>
        <dbReference type="ARBA" id="ARBA00023288"/>
    </source>
</evidence>